<comment type="caution">
    <text evidence="5">The sequence shown here is derived from an EMBL/GenBank/DDBJ whole genome shotgun (WGS) entry which is preliminary data.</text>
</comment>
<name>A0A2D0MZK8_FLAN2</name>
<dbReference type="PROSITE" id="PS51257">
    <property type="entry name" value="PROKAR_LIPOPROTEIN"/>
    <property type="match status" value="1"/>
</dbReference>
<dbReference type="Proteomes" id="UP000223913">
    <property type="component" value="Unassembled WGS sequence"/>
</dbReference>
<keyword evidence="6" id="KW-1185">Reference proteome</keyword>
<dbReference type="RefSeq" id="WP_099154900.1">
    <property type="nucleotide sequence ID" value="NZ_PDUD01000050.1"/>
</dbReference>
<dbReference type="PANTHER" id="PTHR44858:SF1">
    <property type="entry name" value="UDP-N-ACETYLGLUCOSAMINE--PEPTIDE N-ACETYLGLUCOSAMINYLTRANSFERASE SPINDLY-RELATED"/>
    <property type="match status" value="1"/>
</dbReference>
<feature type="chain" id="PRO_5013265793" evidence="4">
    <location>
        <begin position="18"/>
        <end position="340"/>
    </location>
</feature>
<dbReference type="Pfam" id="PF13414">
    <property type="entry name" value="TPR_11"/>
    <property type="match status" value="1"/>
</dbReference>
<evidence type="ECO:0000256" key="3">
    <source>
        <dbReference type="PROSITE-ProRule" id="PRU00339"/>
    </source>
</evidence>
<protein>
    <submittedName>
        <fullName evidence="5">Uncharacterized protein</fullName>
    </submittedName>
</protein>
<evidence type="ECO:0000256" key="1">
    <source>
        <dbReference type="ARBA" id="ARBA00022737"/>
    </source>
</evidence>
<evidence type="ECO:0000256" key="4">
    <source>
        <dbReference type="SAM" id="SignalP"/>
    </source>
</evidence>
<dbReference type="Gene3D" id="1.25.40.10">
    <property type="entry name" value="Tetratricopeptide repeat domain"/>
    <property type="match status" value="2"/>
</dbReference>
<feature type="repeat" description="TPR" evidence="3">
    <location>
        <begin position="154"/>
        <end position="187"/>
    </location>
</feature>
<keyword evidence="2 3" id="KW-0802">TPR repeat</keyword>
<dbReference type="Pfam" id="PF13432">
    <property type="entry name" value="TPR_16"/>
    <property type="match status" value="2"/>
</dbReference>
<dbReference type="SUPFAM" id="SSF48452">
    <property type="entry name" value="TPR-like"/>
    <property type="match status" value="1"/>
</dbReference>
<organism evidence="5 6">
    <name type="scientific">Flavilitoribacter nigricans (strain ATCC 23147 / DSM 23189 / NBRC 102662 / NCIMB 1420 / SS-2)</name>
    <name type="common">Lewinella nigricans</name>
    <dbReference type="NCBI Taxonomy" id="1122177"/>
    <lineage>
        <taxon>Bacteria</taxon>
        <taxon>Pseudomonadati</taxon>
        <taxon>Bacteroidota</taxon>
        <taxon>Saprospiria</taxon>
        <taxon>Saprospirales</taxon>
        <taxon>Lewinellaceae</taxon>
        <taxon>Flavilitoribacter</taxon>
    </lineage>
</organism>
<feature type="repeat" description="TPR" evidence="3">
    <location>
        <begin position="258"/>
        <end position="291"/>
    </location>
</feature>
<dbReference type="InterPro" id="IPR011990">
    <property type="entry name" value="TPR-like_helical_dom_sf"/>
</dbReference>
<dbReference type="PANTHER" id="PTHR44858">
    <property type="entry name" value="TETRATRICOPEPTIDE REPEAT PROTEIN 6"/>
    <property type="match status" value="1"/>
</dbReference>
<feature type="repeat" description="TPR" evidence="3">
    <location>
        <begin position="52"/>
        <end position="85"/>
    </location>
</feature>
<evidence type="ECO:0000313" key="6">
    <source>
        <dbReference type="Proteomes" id="UP000223913"/>
    </source>
</evidence>
<dbReference type="Pfam" id="PF13181">
    <property type="entry name" value="TPR_8"/>
    <property type="match status" value="1"/>
</dbReference>
<keyword evidence="4" id="KW-0732">Signal</keyword>
<sequence length="340" mass="38344">MSYFRYLFVLLTFFAVACNNAPSEAPATAPVASGDPAIDDVSALIAQRGDDHSLYAKRAELYYEKEGYDEAIQDLQRALSIDSTNVVYHHMLADVYMDYFRSRLALRTMERAAALYPERIPTLLKLSEFQYILKQYEASFSTLDKVLKLEPRNPDAFFMMGMNLKETGDTTRAINSFQTAVEIEPAMVDGWISLGQLHASIGSPLAERYFNNAIDEAPPGPGAIIPLHAKADYLRDQGELEAAKALYKQINRLDRQYEEGYFNTGVIYLKQDSIEKAYEHFNIAVEVYPLYIKGYYYRGLTAELLGNTGQAKADYQHALNLAPDYTEAQQGLARLAKNTQ</sequence>
<keyword evidence="1" id="KW-0677">Repeat</keyword>
<evidence type="ECO:0000256" key="2">
    <source>
        <dbReference type="ARBA" id="ARBA00022803"/>
    </source>
</evidence>
<dbReference type="EMBL" id="PDUD01000050">
    <property type="protein sequence ID" value="PHN01714.1"/>
    <property type="molecule type" value="Genomic_DNA"/>
</dbReference>
<feature type="signal peptide" evidence="4">
    <location>
        <begin position="1"/>
        <end position="17"/>
    </location>
</feature>
<gene>
    <name evidence="5" type="ORF">CRP01_35800</name>
</gene>
<dbReference type="AlphaFoldDB" id="A0A2D0MZK8"/>
<proteinExistence type="predicted"/>
<dbReference type="InterPro" id="IPR050498">
    <property type="entry name" value="Ycf3"/>
</dbReference>
<dbReference type="InterPro" id="IPR019734">
    <property type="entry name" value="TPR_rpt"/>
</dbReference>
<evidence type="ECO:0000313" key="5">
    <source>
        <dbReference type="EMBL" id="PHN01714.1"/>
    </source>
</evidence>
<accession>A0A2D0MZK8</accession>
<reference evidence="5 6" key="1">
    <citation type="submission" date="2017-10" db="EMBL/GenBank/DDBJ databases">
        <title>The draft genome sequence of Lewinella nigricans NBRC 102662.</title>
        <authorList>
            <person name="Wang K."/>
        </authorList>
    </citation>
    <scope>NUCLEOTIDE SEQUENCE [LARGE SCALE GENOMIC DNA]</scope>
    <source>
        <strain evidence="5 6">NBRC 102662</strain>
    </source>
</reference>
<dbReference type="PROSITE" id="PS50005">
    <property type="entry name" value="TPR"/>
    <property type="match status" value="3"/>
</dbReference>
<dbReference type="SMART" id="SM00028">
    <property type="entry name" value="TPR"/>
    <property type="match status" value="6"/>
</dbReference>